<comment type="caution">
    <text evidence="2">The sequence shown here is derived from an EMBL/GenBank/DDBJ whole genome shotgun (WGS) entry which is preliminary data.</text>
</comment>
<name>A0A9P1G5T4_9DINO</name>
<organism evidence="2">
    <name type="scientific">Cladocopium goreaui</name>
    <dbReference type="NCBI Taxonomy" id="2562237"/>
    <lineage>
        <taxon>Eukaryota</taxon>
        <taxon>Sar</taxon>
        <taxon>Alveolata</taxon>
        <taxon>Dinophyceae</taxon>
        <taxon>Suessiales</taxon>
        <taxon>Symbiodiniaceae</taxon>
        <taxon>Cladocopium</taxon>
    </lineage>
</organism>
<feature type="signal peptide" evidence="1">
    <location>
        <begin position="1"/>
        <end position="16"/>
    </location>
</feature>
<keyword evidence="4" id="KW-1185">Reference proteome</keyword>
<proteinExistence type="predicted"/>
<sequence length="122" mass="13954">MFRFFWPFILMWWANASPLVALQKGFTMNADVPTKSDSCQAESQQKFRAAIGLRTKHLQSEAAVHEQRLADLHLQLTGEEWVRHSETGFDGIETALKSRQTEIERLLKATEAAIARKKVQVQ</sequence>
<evidence type="ECO:0000313" key="2">
    <source>
        <dbReference type="EMBL" id="CAI3998362.1"/>
    </source>
</evidence>
<evidence type="ECO:0000313" key="3">
    <source>
        <dbReference type="EMBL" id="CAL1151737.1"/>
    </source>
</evidence>
<keyword evidence="1" id="KW-0732">Signal</keyword>
<reference evidence="3" key="2">
    <citation type="submission" date="2024-04" db="EMBL/GenBank/DDBJ databases">
        <authorList>
            <person name="Chen Y."/>
            <person name="Shah S."/>
            <person name="Dougan E. K."/>
            <person name="Thang M."/>
            <person name="Chan C."/>
        </authorList>
    </citation>
    <scope>NUCLEOTIDE SEQUENCE [LARGE SCALE GENOMIC DNA]</scope>
</reference>
<dbReference type="EMBL" id="CAMXCT020002469">
    <property type="protein sequence ID" value="CAL1151737.1"/>
    <property type="molecule type" value="Genomic_DNA"/>
</dbReference>
<evidence type="ECO:0000256" key="1">
    <source>
        <dbReference type="SAM" id="SignalP"/>
    </source>
</evidence>
<gene>
    <name evidence="2" type="ORF">C1SCF055_LOCUS24670</name>
</gene>
<evidence type="ECO:0000313" key="4">
    <source>
        <dbReference type="Proteomes" id="UP001152797"/>
    </source>
</evidence>
<dbReference type="EMBL" id="CAMXCT030002469">
    <property type="protein sequence ID" value="CAL4785674.1"/>
    <property type="molecule type" value="Genomic_DNA"/>
</dbReference>
<dbReference type="EMBL" id="CAMXCT010002469">
    <property type="protein sequence ID" value="CAI3998362.1"/>
    <property type="molecule type" value="Genomic_DNA"/>
</dbReference>
<dbReference type="AlphaFoldDB" id="A0A9P1G5T4"/>
<feature type="chain" id="PRO_5043272493" evidence="1">
    <location>
        <begin position="17"/>
        <end position="122"/>
    </location>
</feature>
<reference evidence="2" key="1">
    <citation type="submission" date="2022-10" db="EMBL/GenBank/DDBJ databases">
        <authorList>
            <person name="Chen Y."/>
            <person name="Dougan E. K."/>
            <person name="Chan C."/>
            <person name="Rhodes N."/>
            <person name="Thang M."/>
        </authorList>
    </citation>
    <scope>NUCLEOTIDE SEQUENCE</scope>
</reference>
<accession>A0A9P1G5T4</accession>
<dbReference type="Proteomes" id="UP001152797">
    <property type="component" value="Unassembled WGS sequence"/>
</dbReference>
<protein>
    <submittedName>
        <fullName evidence="2">Uncharacterized protein</fullName>
    </submittedName>
</protein>